<evidence type="ECO:0000256" key="5">
    <source>
        <dbReference type="ARBA" id="ARBA00022857"/>
    </source>
</evidence>
<dbReference type="KEGG" id="dci:103516883"/>
<evidence type="ECO:0000256" key="2">
    <source>
        <dbReference type="ARBA" id="ARBA00009183"/>
    </source>
</evidence>
<dbReference type="RefSeq" id="XP_026684960.1">
    <property type="nucleotide sequence ID" value="XM_026829159.1"/>
</dbReference>
<evidence type="ECO:0000256" key="3">
    <source>
        <dbReference type="ARBA" id="ARBA00022630"/>
    </source>
</evidence>
<accession>A0A3Q0JE42</accession>
<dbReference type="AlphaFoldDB" id="A0A3Q0JE42"/>
<feature type="non-terminal residue" evidence="10">
    <location>
        <position position="185"/>
    </location>
</feature>
<dbReference type="InterPro" id="IPR036188">
    <property type="entry name" value="FAD/NAD-bd_sf"/>
</dbReference>
<evidence type="ECO:0000313" key="10">
    <source>
        <dbReference type="RefSeq" id="XP_026684960.1"/>
    </source>
</evidence>
<keyword evidence="4 8" id="KW-0274">FAD</keyword>
<evidence type="ECO:0000256" key="4">
    <source>
        <dbReference type="ARBA" id="ARBA00022827"/>
    </source>
</evidence>
<dbReference type="EC" id="1.-.-.-" evidence="8"/>
<dbReference type="InterPro" id="IPR000960">
    <property type="entry name" value="Flavin_mOase"/>
</dbReference>
<evidence type="ECO:0000256" key="8">
    <source>
        <dbReference type="RuleBase" id="RU361177"/>
    </source>
</evidence>
<keyword evidence="6 8" id="KW-0560">Oxidoreductase</keyword>
<dbReference type="Pfam" id="PF00743">
    <property type="entry name" value="FMO-like"/>
    <property type="match status" value="1"/>
</dbReference>
<comment type="cofactor">
    <cofactor evidence="1 8">
        <name>FAD</name>
        <dbReference type="ChEBI" id="CHEBI:57692"/>
    </cofactor>
</comment>
<evidence type="ECO:0000256" key="1">
    <source>
        <dbReference type="ARBA" id="ARBA00001974"/>
    </source>
</evidence>
<dbReference type="PANTHER" id="PTHR23023">
    <property type="entry name" value="DIMETHYLANILINE MONOOXYGENASE"/>
    <property type="match status" value="1"/>
</dbReference>
<dbReference type="Gene3D" id="3.50.50.60">
    <property type="entry name" value="FAD/NAD(P)-binding domain"/>
    <property type="match status" value="1"/>
</dbReference>
<keyword evidence="5" id="KW-0521">NADP</keyword>
<dbReference type="FunFam" id="3.50.50.60:FF:000138">
    <property type="entry name" value="Flavin-containing monooxygenase"/>
    <property type="match status" value="1"/>
</dbReference>
<dbReference type="InterPro" id="IPR020946">
    <property type="entry name" value="Flavin_mOase-like"/>
</dbReference>
<dbReference type="GeneID" id="103516883"/>
<gene>
    <name evidence="10" type="primary">LOC103516883</name>
</gene>
<dbReference type="GO" id="GO:0050661">
    <property type="term" value="F:NADP binding"/>
    <property type="evidence" value="ECO:0007669"/>
    <property type="project" value="InterPro"/>
</dbReference>
<reference evidence="10" key="1">
    <citation type="submission" date="2025-08" db="UniProtKB">
        <authorList>
            <consortium name="RefSeq"/>
        </authorList>
    </citation>
    <scope>IDENTIFICATION</scope>
</reference>
<dbReference type="PRINTS" id="PR00370">
    <property type="entry name" value="FMOXYGENASE"/>
</dbReference>
<protein>
    <recommendedName>
        <fullName evidence="8">Flavin-containing monooxygenase</fullName>
        <ecNumber evidence="8">1.-.-.-</ecNumber>
    </recommendedName>
</protein>
<dbReference type="GO" id="GO:0004499">
    <property type="term" value="F:N,N-dimethylaniline monooxygenase activity"/>
    <property type="evidence" value="ECO:0007669"/>
    <property type="project" value="InterPro"/>
</dbReference>
<dbReference type="STRING" id="121845.A0A3Q0JE42"/>
<evidence type="ECO:0000256" key="7">
    <source>
        <dbReference type="ARBA" id="ARBA00023033"/>
    </source>
</evidence>
<keyword evidence="7 8" id="KW-0503">Monooxygenase</keyword>
<name>A0A3Q0JE42_DIACI</name>
<dbReference type="SUPFAM" id="SSF51905">
    <property type="entry name" value="FAD/NAD(P)-binding domain"/>
    <property type="match status" value="1"/>
</dbReference>
<organism evidence="9 10">
    <name type="scientific">Diaphorina citri</name>
    <name type="common">Asian citrus psyllid</name>
    <dbReference type="NCBI Taxonomy" id="121845"/>
    <lineage>
        <taxon>Eukaryota</taxon>
        <taxon>Metazoa</taxon>
        <taxon>Ecdysozoa</taxon>
        <taxon>Arthropoda</taxon>
        <taxon>Hexapoda</taxon>
        <taxon>Insecta</taxon>
        <taxon>Pterygota</taxon>
        <taxon>Neoptera</taxon>
        <taxon>Paraneoptera</taxon>
        <taxon>Hemiptera</taxon>
        <taxon>Sternorrhyncha</taxon>
        <taxon>Psylloidea</taxon>
        <taxon>Psyllidae</taxon>
        <taxon>Diaphorininae</taxon>
        <taxon>Diaphorina</taxon>
    </lineage>
</organism>
<proteinExistence type="inferred from homology"/>
<dbReference type="GO" id="GO:0050660">
    <property type="term" value="F:flavin adenine dinucleotide binding"/>
    <property type="evidence" value="ECO:0007669"/>
    <property type="project" value="InterPro"/>
</dbReference>
<keyword evidence="9" id="KW-1185">Reference proteome</keyword>
<comment type="similarity">
    <text evidence="2 8">Belongs to the FMO family.</text>
</comment>
<evidence type="ECO:0000313" key="9">
    <source>
        <dbReference type="Proteomes" id="UP000079169"/>
    </source>
</evidence>
<keyword evidence="3 8" id="KW-0285">Flavoprotein</keyword>
<dbReference type="PaxDb" id="121845-A0A3Q0JE42"/>
<dbReference type="InterPro" id="IPR050346">
    <property type="entry name" value="FMO-like"/>
</dbReference>
<sequence length="185" mass="21141">MFSNMAYDLKTRCSQIDQDFISFVSPQFQQVVISVARRHDKWKVRVKDLRIDASFEEEYDIVIVCNGHNSVPNIPSYEGADLFRGLQMHSHDYRVPDPFRDQNVLLVGFGPSGVDIAMDIEKVAKNVFLSHHISVAFKHQIGDSVVQKPDIKRLLQDSVVFQDDTSHPFDSIIYCTGKSQLAFHL</sequence>
<evidence type="ECO:0000256" key="6">
    <source>
        <dbReference type="ARBA" id="ARBA00023002"/>
    </source>
</evidence>
<dbReference type="Proteomes" id="UP000079169">
    <property type="component" value="Unplaced"/>
</dbReference>